<sequence length="304" mass="35235">MIGFCILAIPNQYKYLMKTYFIALFMMVMPCLMLSQISENSVKLKQINIVKTNFRNLKSGEIINKTILFKDGKLQSIKTSDVIQSFFYNPKELLDMTVKERQGSNWKEVVNYAYNKEDQLVKFTKKYEEGGELVTKTVIITYEGSRVKAVTKKSNSHQTLIEDIEYVVENGLVARRSSRDRNQQIVNKIEYVYFKDNIVRHKGLIGDKSIKNYTFDDKNSADLLIVKNIFGQNYKTIVPLVSFHEDEFDFESISNNNELSFASTAVNAIGKSRKYKYNNLNYPVSCSLVEENGIVKTEFNYLYE</sequence>
<keyword evidence="1" id="KW-1133">Transmembrane helix</keyword>
<feature type="transmembrane region" description="Helical" evidence="1">
    <location>
        <begin position="20"/>
        <end position="38"/>
    </location>
</feature>
<protein>
    <submittedName>
        <fullName evidence="2">Uncharacterized protein</fullName>
    </submittedName>
</protein>
<accession>A0A1H8JIF8</accession>
<proteinExistence type="predicted"/>
<evidence type="ECO:0000256" key="1">
    <source>
        <dbReference type="SAM" id="Phobius"/>
    </source>
</evidence>
<evidence type="ECO:0000313" key="3">
    <source>
        <dbReference type="Proteomes" id="UP000198657"/>
    </source>
</evidence>
<dbReference type="EMBL" id="FODN01000001">
    <property type="protein sequence ID" value="SEN79998.1"/>
    <property type="molecule type" value="Genomic_DNA"/>
</dbReference>
<keyword evidence="1" id="KW-0812">Transmembrane</keyword>
<dbReference type="AlphaFoldDB" id="A0A1H8JIF8"/>
<evidence type="ECO:0000313" key="2">
    <source>
        <dbReference type="EMBL" id="SEN79998.1"/>
    </source>
</evidence>
<name>A0A1H8JIF8_9FLAO</name>
<reference evidence="3" key="1">
    <citation type="submission" date="2016-10" db="EMBL/GenBank/DDBJ databases">
        <authorList>
            <person name="Varghese N."/>
            <person name="Submissions S."/>
        </authorList>
    </citation>
    <scope>NUCLEOTIDE SEQUENCE [LARGE SCALE GENOMIC DNA]</scope>
    <source>
        <strain evidence="3">CGMCC 1.8704</strain>
    </source>
</reference>
<gene>
    <name evidence="2" type="ORF">SAMN04487942_1005</name>
</gene>
<keyword evidence="3" id="KW-1185">Reference proteome</keyword>
<organism evidence="2 3">
    <name type="scientific">Flavobacterium sinopsychrotolerans</name>
    <dbReference type="NCBI Taxonomy" id="604089"/>
    <lineage>
        <taxon>Bacteria</taxon>
        <taxon>Pseudomonadati</taxon>
        <taxon>Bacteroidota</taxon>
        <taxon>Flavobacteriia</taxon>
        <taxon>Flavobacteriales</taxon>
        <taxon>Flavobacteriaceae</taxon>
        <taxon>Flavobacterium</taxon>
    </lineage>
</organism>
<dbReference type="Proteomes" id="UP000198657">
    <property type="component" value="Unassembled WGS sequence"/>
</dbReference>
<keyword evidence="1" id="KW-0472">Membrane</keyword>